<dbReference type="CDD" id="cd07040">
    <property type="entry name" value="HP"/>
    <property type="match status" value="1"/>
</dbReference>
<dbReference type="InterPro" id="IPR029033">
    <property type="entry name" value="His_PPase_superfam"/>
</dbReference>
<dbReference type="SUPFAM" id="SSF53254">
    <property type="entry name" value="Phosphoglycerate mutase-like"/>
    <property type="match status" value="1"/>
</dbReference>
<evidence type="ECO:0000313" key="1">
    <source>
        <dbReference type="EMBL" id="OWR00641.1"/>
    </source>
</evidence>
<dbReference type="EMBL" id="NISI01000016">
    <property type="protein sequence ID" value="OWR00641.1"/>
    <property type="molecule type" value="Genomic_DNA"/>
</dbReference>
<keyword evidence="2" id="KW-1185">Reference proteome</keyword>
<dbReference type="SMART" id="SM00855">
    <property type="entry name" value="PGAM"/>
    <property type="match status" value="1"/>
</dbReference>
<dbReference type="InterPro" id="IPR013078">
    <property type="entry name" value="His_Pase_superF_clade-1"/>
</dbReference>
<dbReference type="Proteomes" id="UP000197446">
    <property type="component" value="Unassembled WGS sequence"/>
</dbReference>
<organism evidence="1 2">
    <name type="scientific">Roseateles puraquae</name>
    <dbReference type="NCBI Taxonomy" id="431059"/>
    <lineage>
        <taxon>Bacteria</taxon>
        <taxon>Pseudomonadati</taxon>
        <taxon>Pseudomonadota</taxon>
        <taxon>Betaproteobacteria</taxon>
        <taxon>Burkholderiales</taxon>
        <taxon>Sphaerotilaceae</taxon>
        <taxon>Roseateles</taxon>
    </lineage>
</organism>
<dbReference type="Pfam" id="PF00300">
    <property type="entry name" value="His_Phos_1"/>
    <property type="match status" value="1"/>
</dbReference>
<name>A0A254N8H0_9BURK</name>
<dbReference type="Gene3D" id="3.40.50.1240">
    <property type="entry name" value="Phosphoglycerate mutase-like"/>
    <property type="match status" value="1"/>
</dbReference>
<protein>
    <submittedName>
        <fullName evidence="1">Histidine phosphatase family protein</fullName>
    </submittedName>
</protein>
<dbReference type="AlphaFoldDB" id="A0A254N8H0"/>
<sequence length="207" mass="21529">MDVAKGEQHGAGMVTARPRPQWGSCPSGVAMKTLSVLAMAGWLTSLAPAALAAPDLVILVRHAEKAAEPGNDPALSPEGAQRAQALADALKGLRVSTIITTQYRRTRDTAAPLAQALGLQPQVIETRKGDMPGHVQQVADTVRAQSGTVVVVGHSNTVTPLLAALGGPKLAELCETSFQHLFLWQPPGGWARLSYGAPGQPPTPGCL</sequence>
<proteinExistence type="predicted"/>
<gene>
    <name evidence="1" type="ORF">CDO81_24410</name>
</gene>
<evidence type="ECO:0000313" key="2">
    <source>
        <dbReference type="Proteomes" id="UP000197446"/>
    </source>
</evidence>
<accession>A0A254N8H0</accession>
<reference evidence="1 2" key="1">
    <citation type="journal article" date="2007" name="Int. J. Syst. Evol. Microbiol.">
        <title>Description of Pelomonas aquatica sp. nov. and Pelomonas puraquae sp. nov., isolated from industrial and haemodialysis water.</title>
        <authorList>
            <person name="Gomila M."/>
            <person name="Bowien B."/>
            <person name="Falsen E."/>
            <person name="Moore E.R."/>
            <person name="Lalucat J."/>
        </authorList>
    </citation>
    <scope>NUCLEOTIDE SEQUENCE [LARGE SCALE GENOMIC DNA]</scope>
    <source>
        <strain evidence="1 2">CCUG 52769</strain>
    </source>
</reference>
<comment type="caution">
    <text evidence="1">The sequence shown here is derived from an EMBL/GenBank/DDBJ whole genome shotgun (WGS) entry which is preliminary data.</text>
</comment>